<dbReference type="Pfam" id="PF12728">
    <property type="entry name" value="HTH_17"/>
    <property type="match status" value="1"/>
</dbReference>
<dbReference type="Proteomes" id="UP000050277">
    <property type="component" value="Unassembled WGS sequence"/>
</dbReference>
<evidence type="ECO:0000259" key="1">
    <source>
        <dbReference type="Pfam" id="PF12728"/>
    </source>
</evidence>
<dbReference type="AlphaFoldDB" id="A0A0P6YE54"/>
<keyword evidence="3" id="KW-1185">Reference proteome</keyword>
<sequence length="66" mass="7844">MPTEFYTTEELAEYLKLSEQTIRLWIKQGKIKSYKFGRAHRIPIEEVRRLLEEASEESQREVDGSV</sequence>
<reference evidence="2 3" key="1">
    <citation type="submission" date="2015-07" db="EMBL/GenBank/DDBJ databases">
        <title>Whole genome sequence of Herpetosiphon geysericola DSM 7119.</title>
        <authorList>
            <person name="Hemp J."/>
            <person name="Ward L.M."/>
            <person name="Pace L.A."/>
            <person name="Fischer W.W."/>
        </authorList>
    </citation>
    <scope>NUCLEOTIDE SEQUENCE [LARGE SCALE GENOMIC DNA]</scope>
    <source>
        <strain evidence="2 3">DSM 7119</strain>
    </source>
</reference>
<proteinExistence type="predicted"/>
<dbReference type="OrthoDB" id="166033at2"/>
<dbReference type="InterPro" id="IPR009061">
    <property type="entry name" value="DNA-bd_dom_put_sf"/>
</dbReference>
<gene>
    <name evidence="2" type="ORF">SE18_25155</name>
</gene>
<protein>
    <recommendedName>
        <fullName evidence="1">Helix-turn-helix domain-containing protein</fullName>
    </recommendedName>
</protein>
<comment type="caution">
    <text evidence="2">The sequence shown here is derived from an EMBL/GenBank/DDBJ whole genome shotgun (WGS) entry which is preliminary data.</text>
</comment>
<name>A0A0P6YE54_9CHLR</name>
<feature type="domain" description="Helix-turn-helix" evidence="1">
    <location>
        <begin position="5"/>
        <end position="54"/>
    </location>
</feature>
<dbReference type="GO" id="GO:0003677">
    <property type="term" value="F:DNA binding"/>
    <property type="evidence" value="ECO:0007669"/>
    <property type="project" value="InterPro"/>
</dbReference>
<dbReference type="InterPro" id="IPR041657">
    <property type="entry name" value="HTH_17"/>
</dbReference>
<dbReference type="Gene3D" id="1.10.1660.10">
    <property type="match status" value="1"/>
</dbReference>
<evidence type="ECO:0000313" key="2">
    <source>
        <dbReference type="EMBL" id="KPL80332.1"/>
    </source>
</evidence>
<dbReference type="InterPro" id="IPR010093">
    <property type="entry name" value="SinI_DNA-bd"/>
</dbReference>
<dbReference type="SUPFAM" id="SSF46955">
    <property type="entry name" value="Putative DNA-binding domain"/>
    <property type="match status" value="1"/>
</dbReference>
<dbReference type="EMBL" id="LGKP01000040">
    <property type="protein sequence ID" value="KPL80332.1"/>
    <property type="molecule type" value="Genomic_DNA"/>
</dbReference>
<accession>A0A0P6YE54</accession>
<dbReference type="NCBIfam" id="TIGR01764">
    <property type="entry name" value="excise"/>
    <property type="match status" value="1"/>
</dbReference>
<evidence type="ECO:0000313" key="3">
    <source>
        <dbReference type="Proteomes" id="UP000050277"/>
    </source>
</evidence>
<organism evidence="2 3">
    <name type="scientific">Herpetosiphon geysericola</name>
    <dbReference type="NCBI Taxonomy" id="70996"/>
    <lineage>
        <taxon>Bacteria</taxon>
        <taxon>Bacillati</taxon>
        <taxon>Chloroflexota</taxon>
        <taxon>Chloroflexia</taxon>
        <taxon>Herpetosiphonales</taxon>
        <taxon>Herpetosiphonaceae</taxon>
        <taxon>Herpetosiphon</taxon>
    </lineage>
</organism>